<dbReference type="AlphaFoldDB" id="A0A2W6ALT5"/>
<name>A0A2W6ALT5_9BACT</name>
<gene>
    <name evidence="2" type="ORF">DLM65_12300</name>
</gene>
<evidence type="ECO:0000313" key="2">
    <source>
        <dbReference type="EMBL" id="PZR78681.1"/>
    </source>
</evidence>
<evidence type="ECO:0000313" key="3">
    <source>
        <dbReference type="Proteomes" id="UP000248724"/>
    </source>
</evidence>
<reference evidence="2 3" key="1">
    <citation type="journal article" date="2017" name="Nature">
        <title>Atmospheric trace gases support primary production in Antarctic desert surface soil.</title>
        <authorList>
            <person name="Ji M."/>
            <person name="Greening C."/>
            <person name="Vanwonterghem I."/>
            <person name="Carere C.R."/>
            <person name="Bay S.K."/>
            <person name="Steen J.A."/>
            <person name="Montgomery K."/>
            <person name="Lines T."/>
            <person name="Beardall J."/>
            <person name="van Dorst J."/>
            <person name="Snape I."/>
            <person name="Stott M.B."/>
            <person name="Hugenholtz P."/>
            <person name="Ferrari B.C."/>
        </authorList>
    </citation>
    <scope>NUCLEOTIDE SEQUENCE [LARGE SCALE GENOMIC DNA]</scope>
    <source>
        <strain evidence="2">RRmetagenome_bin12</strain>
    </source>
</reference>
<accession>A0A2W6ALT5</accession>
<organism evidence="2 3">
    <name type="scientific">Candidatus Aeolococcus gillhamiae</name>
    <dbReference type="NCBI Taxonomy" id="3127015"/>
    <lineage>
        <taxon>Bacteria</taxon>
        <taxon>Bacillati</taxon>
        <taxon>Candidatus Dormiibacterota</taxon>
        <taxon>Candidatus Dormibacteria</taxon>
        <taxon>Candidatus Aeolococcales</taxon>
        <taxon>Candidatus Aeolococcaceae</taxon>
        <taxon>Candidatus Aeolococcus</taxon>
    </lineage>
</organism>
<dbReference type="Proteomes" id="UP000248724">
    <property type="component" value="Unassembled WGS sequence"/>
</dbReference>
<evidence type="ECO:0000256" key="1">
    <source>
        <dbReference type="SAM" id="MobiDB-lite"/>
    </source>
</evidence>
<dbReference type="Gene3D" id="3.40.50.150">
    <property type="entry name" value="Vaccinia Virus protein VP39"/>
    <property type="match status" value="1"/>
</dbReference>
<dbReference type="InterPro" id="IPR029063">
    <property type="entry name" value="SAM-dependent_MTases_sf"/>
</dbReference>
<proteinExistence type="predicted"/>
<feature type="region of interest" description="Disordered" evidence="1">
    <location>
        <begin position="1"/>
        <end position="36"/>
    </location>
</feature>
<dbReference type="SUPFAM" id="SSF53335">
    <property type="entry name" value="S-adenosyl-L-methionine-dependent methyltransferases"/>
    <property type="match status" value="1"/>
</dbReference>
<evidence type="ECO:0008006" key="4">
    <source>
        <dbReference type="Google" id="ProtNLM"/>
    </source>
</evidence>
<dbReference type="Pfam" id="PF12847">
    <property type="entry name" value="Methyltransf_18"/>
    <property type="match status" value="1"/>
</dbReference>
<protein>
    <recommendedName>
        <fullName evidence="4">SAM-dependent methyltransferase</fullName>
    </recommendedName>
</protein>
<sequence length="110" mass="11609">MCRPWRGHREVRGGHRLRRGSRDPAPARGHLPGGGVRPELPARLRSVASLFPAGVPAVADVGAGHGMLCASLAWRGFACVIATELSAGPLRELSTNLQAWGVSERAEVVA</sequence>
<comment type="caution">
    <text evidence="2">The sequence shown here is derived from an EMBL/GenBank/DDBJ whole genome shotgun (WGS) entry which is preliminary data.</text>
</comment>
<dbReference type="EMBL" id="QHBU01000250">
    <property type="protein sequence ID" value="PZR78681.1"/>
    <property type="molecule type" value="Genomic_DNA"/>
</dbReference>